<organism evidence="1 2">
    <name type="scientific">Paracoccus mangrovi</name>
    <dbReference type="NCBI Taxonomy" id="1715645"/>
    <lineage>
        <taxon>Bacteria</taxon>
        <taxon>Pseudomonadati</taxon>
        <taxon>Pseudomonadota</taxon>
        <taxon>Alphaproteobacteria</taxon>
        <taxon>Rhodobacterales</taxon>
        <taxon>Paracoccaceae</taxon>
        <taxon>Paracoccus</taxon>
    </lineage>
</organism>
<evidence type="ECO:0000313" key="2">
    <source>
        <dbReference type="Proteomes" id="UP001595721"/>
    </source>
</evidence>
<protein>
    <submittedName>
        <fullName evidence="1">Uncharacterized protein</fullName>
    </submittedName>
</protein>
<dbReference type="RefSeq" id="WP_377744033.1">
    <property type="nucleotide sequence ID" value="NZ_JBHRXJ010000005.1"/>
</dbReference>
<proteinExistence type="predicted"/>
<comment type="caution">
    <text evidence="1">The sequence shown here is derived from an EMBL/GenBank/DDBJ whole genome shotgun (WGS) entry which is preliminary data.</text>
</comment>
<reference evidence="2" key="1">
    <citation type="journal article" date="2019" name="Int. J. Syst. Evol. Microbiol.">
        <title>The Global Catalogue of Microorganisms (GCM) 10K type strain sequencing project: providing services to taxonomists for standard genome sequencing and annotation.</title>
        <authorList>
            <consortium name="The Broad Institute Genomics Platform"/>
            <consortium name="The Broad Institute Genome Sequencing Center for Infectious Disease"/>
            <person name="Wu L."/>
            <person name="Ma J."/>
        </authorList>
    </citation>
    <scope>NUCLEOTIDE SEQUENCE [LARGE SCALE GENOMIC DNA]</scope>
    <source>
        <strain evidence="2">KCTC 42899</strain>
    </source>
</reference>
<dbReference type="Proteomes" id="UP001595721">
    <property type="component" value="Unassembled WGS sequence"/>
</dbReference>
<sequence>MSRGWPRRAEAVAGIGHNRGPGMGSGFRAHCWTVARRELLGASLPIEVVRVQVRRAKSLGLDYKTYAGVRATTGRDLVAFLYSSNALAVFRPDQPVGAVERARIASVAASPHLGCAPGLAPEALGRQIGAVSARDLVPFGSSWARMRDEMKAWLRAQGLPGDAVLMIGETEHEREMMTAGGLAGFLTGQRFFAGAADAV</sequence>
<evidence type="ECO:0000313" key="1">
    <source>
        <dbReference type="EMBL" id="MFC3528325.1"/>
    </source>
</evidence>
<accession>A0ABV7R6E3</accession>
<dbReference type="EMBL" id="JBHRXJ010000005">
    <property type="protein sequence ID" value="MFC3528325.1"/>
    <property type="molecule type" value="Genomic_DNA"/>
</dbReference>
<keyword evidence="2" id="KW-1185">Reference proteome</keyword>
<gene>
    <name evidence="1" type="ORF">ACFOMH_09055</name>
</gene>
<name>A0ABV7R6E3_9RHOB</name>